<dbReference type="EMBL" id="VSSQ01041493">
    <property type="protein sequence ID" value="MPM94938.1"/>
    <property type="molecule type" value="Genomic_DNA"/>
</dbReference>
<reference evidence="1" key="1">
    <citation type="submission" date="2019-08" db="EMBL/GenBank/DDBJ databases">
        <authorList>
            <person name="Kucharzyk K."/>
            <person name="Murdoch R.W."/>
            <person name="Higgins S."/>
            <person name="Loffler F."/>
        </authorList>
    </citation>
    <scope>NUCLEOTIDE SEQUENCE</scope>
</reference>
<proteinExistence type="predicted"/>
<accession>A0A645E0Q2</accession>
<evidence type="ECO:0000313" key="1">
    <source>
        <dbReference type="EMBL" id="MPM94938.1"/>
    </source>
</evidence>
<name>A0A645E0Q2_9ZZZZ</name>
<dbReference type="AlphaFoldDB" id="A0A645E0Q2"/>
<organism evidence="1">
    <name type="scientific">bioreactor metagenome</name>
    <dbReference type="NCBI Taxonomy" id="1076179"/>
    <lineage>
        <taxon>unclassified sequences</taxon>
        <taxon>metagenomes</taxon>
        <taxon>ecological metagenomes</taxon>
    </lineage>
</organism>
<comment type="caution">
    <text evidence="1">The sequence shown here is derived from an EMBL/GenBank/DDBJ whole genome shotgun (WGS) entry which is preliminary data.</text>
</comment>
<protein>
    <submittedName>
        <fullName evidence="1">Uncharacterized protein</fullName>
    </submittedName>
</protein>
<gene>
    <name evidence="1" type="ORF">SDC9_142087</name>
</gene>
<sequence length="71" mass="7985">MCMSIPLSFGLLATYPRLKNQNEISAKTIATNYPAILYMRPPFLTGLLVVLRFGYAAAKEIKFYASGFAYR</sequence>